<keyword evidence="2" id="KW-0378">Hydrolase</keyword>
<dbReference type="RefSeq" id="WP_090660175.1">
    <property type="nucleotide sequence ID" value="NZ_FMZX01000001.1"/>
</dbReference>
<proteinExistence type="predicted"/>
<dbReference type="STRING" id="938405.SAMN02927895_00735"/>
<dbReference type="InterPro" id="IPR029058">
    <property type="entry name" value="AB_hydrolase_fold"/>
</dbReference>
<accession>A0A1G6KJJ0</accession>
<dbReference type="AlphaFoldDB" id="A0A1G6KJJ0"/>
<dbReference type="Gene3D" id="3.40.50.1820">
    <property type="entry name" value="alpha/beta hydrolase"/>
    <property type="match status" value="1"/>
</dbReference>
<dbReference type="EMBL" id="FMZX01000001">
    <property type="protein sequence ID" value="SDC31249.1"/>
    <property type="molecule type" value="Genomic_DNA"/>
</dbReference>
<name>A0A1G6KJJ0_9PROT</name>
<gene>
    <name evidence="2" type="ORF">SAMN04487779_1001545</name>
</gene>
<dbReference type="SUPFAM" id="SSF53474">
    <property type="entry name" value="alpha/beta-Hydrolases"/>
    <property type="match status" value="1"/>
</dbReference>
<protein>
    <submittedName>
        <fullName evidence="2">Dienelactone hydrolase</fullName>
    </submittedName>
</protein>
<evidence type="ECO:0000256" key="1">
    <source>
        <dbReference type="SAM" id="SignalP"/>
    </source>
</evidence>
<reference evidence="2 3" key="1">
    <citation type="submission" date="2016-10" db="EMBL/GenBank/DDBJ databases">
        <authorList>
            <person name="de Groot N.N."/>
        </authorList>
    </citation>
    <scope>NUCLEOTIDE SEQUENCE [LARGE SCALE GENOMIC DNA]</scope>
    <source>
        <strain evidence="2 3">CPCC 100156</strain>
    </source>
</reference>
<evidence type="ECO:0000313" key="2">
    <source>
        <dbReference type="EMBL" id="SDC31249.1"/>
    </source>
</evidence>
<organism evidence="2 3">
    <name type="scientific">Belnapia rosea</name>
    <dbReference type="NCBI Taxonomy" id="938405"/>
    <lineage>
        <taxon>Bacteria</taxon>
        <taxon>Pseudomonadati</taxon>
        <taxon>Pseudomonadota</taxon>
        <taxon>Alphaproteobacteria</taxon>
        <taxon>Acetobacterales</taxon>
        <taxon>Roseomonadaceae</taxon>
        <taxon>Belnapia</taxon>
    </lineage>
</organism>
<feature type="signal peptide" evidence="1">
    <location>
        <begin position="1"/>
        <end position="22"/>
    </location>
</feature>
<keyword evidence="1" id="KW-0732">Signal</keyword>
<dbReference type="Proteomes" id="UP000198925">
    <property type="component" value="Unassembled WGS sequence"/>
</dbReference>
<evidence type="ECO:0000313" key="3">
    <source>
        <dbReference type="Proteomes" id="UP000198925"/>
    </source>
</evidence>
<dbReference type="GO" id="GO:0016787">
    <property type="term" value="F:hydrolase activity"/>
    <property type="evidence" value="ECO:0007669"/>
    <property type="project" value="UniProtKB-KW"/>
</dbReference>
<feature type="chain" id="PRO_5011443348" evidence="1">
    <location>
        <begin position="23"/>
        <end position="260"/>
    </location>
</feature>
<sequence length="260" mass="26441">MQGLARLAVPSLILAILAGAPAAWPQPMADSFEITLAMPEGRGHRVAVMLTTPAPGRALPGIVILPDEAGLDGRTARLADVMLTEGWVAIEMDPEPLSPDGAAVPPPPAPRRLGQLLRALHGVLRSDIRVDPERIAVLGLGTGGRGALHAAQDGGGPGFAAHAALYPGCAGLSAEMEAAPGAPALLLLPGAEEPEGACAGLGAAVLRMPGATYAWDHSLGTGIWRWSAAGSVPIRPDRPTTEAGEAKLVSFLASAFSGVR</sequence>
<keyword evidence="3" id="KW-1185">Reference proteome</keyword>